<dbReference type="GO" id="GO:0008499">
    <property type="term" value="F:N-acetyl-beta-D-glucosaminide beta-(1,3)-galactosyltransferase activity"/>
    <property type="evidence" value="ECO:0007669"/>
    <property type="project" value="TreeGrafter"/>
</dbReference>
<accession>A0A663EGB6</accession>
<reference evidence="14" key="1">
    <citation type="submission" date="2025-08" db="UniProtKB">
        <authorList>
            <consortium name="Ensembl"/>
        </authorList>
    </citation>
    <scope>IDENTIFICATION</scope>
</reference>
<dbReference type="Pfam" id="PF01762">
    <property type="entry name" value="Galactosyl_T"/>
    <property type="match status" value="1"/>
</dbReference>
<evidence type="ECO:0000256" key="1">
    <source>
        <dbReference type="ARBA" id="ARBA00004323"/>
    </source>
</evidence>
<evidence type="ECO:0000256" key="6">
    <source>
        <dbReference type="ARBA" id="ARBA00022692"/>
    </source>
</evidence>
<keyword evidence="6" id="KW-0812">Transmembrane</keyword>
<evidence type="ECO:0000313" key="14">
    <source>
        <dbReference type="Ensembl" id="ENSACCP00020011365.1"/>
    </source>
</evidence>
<sequence>IIIFNTMESENILHKNISAFKQFLGKENGELPTENEKFGNKTRSTSTWSFKFIINDKGKCKDKTPFLILLIATTAAEIQHRSSIRKTWGNESVVPGFEVAQLFMLGVESKGPNEWVASYCSGTSFVMKTDSDVFVNIIYLIEKLLRPLSPPPQNYFTGCLMKRHKPIRNKKSKWYISEEEYLGDKYHPFCSGTSYVFSGDLASNIVNASLMIKYIHLEDVYVGLCLKVKGRQTVPPPSCSLFNIYKVTFSPCLYNNIITSHHIPTNEHILY</sequence>
<evidence type="ECO:0000256" key="2">
    <source>
        <dbReference type="ARBA" id="ARBA00004922"/>
    </source>
</evidence>
<comment type="pathway">
    <text evidence="2">Protein modification; protein glycosylation.</text>
</comment>
<keyword evidence="5" id="KW-0808">Transferase</keyword>
<keyword evidence="4 13" id="KW-0328">Glycosyltransferase</keyword>
<keyword evidence="12" id="KW-0325">Glycoprotein</keyword>
<evidence type="ECO:0000256" key="8">
    <source>
        <dbReference type="ARBA" id="ARBA00022989"/>
    </source>
</evidence>
<dbReference type="FunFam" id="3.90.550.50:FF:000001">
    <property type="entry name" value="Hexosyltransferase"/>
    <property type="match status" value="1"/>
</dbReference>
<dbReference type="GeneTree" id="ENSGT00940000155117"/>
<dbReference type="Gene3D" id="3.90.550.50">
    <property type="match status" value="1"/>
</dbReference>
<dbReference type="PANTHER" id="PTHR11214:SF217">
    <property type="entry name" value="HEXOSYLTRANSFERASE"/>
    <property type="match status" value="1"/>
</dbReference>
<keyword evidence="9 13" id="KW-0333">Golgi apparatus</keyword>
<keyword evidence="7" id="KW-0735">Signal-anchor</keyword>
<dbReference type="GO" id="GO:0000139">
    <property type="term" value="C:Golgi membrane"/>
    <property type="evidence" value="ECO:0007669"/>
    <property type="project" value="UniProtKB-SubCell"/>
</dbReference>
<comment type="similarity">
    <text evidence="3 13">Belongs to the glycosyltransferase 31 family.</text>
</comment>
<evidence type="ECO:0000256" key="5">
    <source>
        <dbReference type="ARBA" id="ARBA00022679"/>
    </source>
</evidence>
<dbReference type="AlphaFoldDB" id="A0A663EGB6"/>
<evidence type="ECO:0000256" key="13">
    <source>
        <dbReference type="RuleBase" id="RU363063"/>
    </source>
</evidence>
<evidence type="ECO:0000256" key="4">
    <source>
        <dbReference type="ARBA" id="ARBA00022676"/>
    </source>
</evidence>
<evidence type="ECO:0000256" key="11">
    <source>
        <dbReference type="ARBA" id="ARBA00023136"/>
    </source>
</evidence>
<evidence type="ECO:0000256" key="7">
    <source>
        <dbReference type="ARBA" id="ARBA00022968"/>
    </source>
</evidence>
<dbReference type="GO" id="GO:0006493">
    <property type="term" value="P:protein O-linked glycosylation"/>
    <property type="evidence" value="ECO:0007669"/>
    <property type="project" value="TreeGrafter"/>
</dbReference>
<keyword evidence="10" id="KW-0443">Lipid metabolism</keyword>
<name>A0A663EGB6_AQUCH</name>
<evidence type="ECO:0000256" key="3">
    <source>
        <dbReference type="ARBA" id="ARBA00008661"/>
    </source>
</evidence>
<reference evidence="14" key="2">
    <citation type="submission" date="2025-09" db="UniProtKB">
        <authorList>
            <consortium name="Ensembl"/>
        </authorList>
    </citation>
    <scope>IDENTIFICATION</scope>
</reference>
<keyword evidence="15" id="KW-1185">Reference proteome</keyword>
<dbReference type="InParanoid" id="A0A663EGB6"/>
<dbReference type="EC" id="2.4.1.-" evidence="13"/>
<comment type="subcellular location">
    <subcellularLocation>
        <location evidence="1 13">Golgi apparatus membrane</location>
        <topology evidence="1 13">Single-pass type II membrane protein</topology>
    </subcellularLocation>
</comment>
<proteinExistence type="inferred from homology"/>
<evidence type="ECO:0000256" key="12">
    <source>
        <dbReference type="ARBA" id="ARBA00023180"/>
    </source>
</evidence>
<dbReference type="Ensembl" id="ENSACCT00020011862.1">
    <property type="protein sequence ID" value="ENSACCP00020011365.1"/>
    <property type="gene ID" value="ENSACCG00020007789.1"/>
</dbReference>
<dbReference type="InterPro" id="IPR002659">
    <property type="entry name" value="Glyco_trans_31"/>
</dbReference>
<evidence type="ECO:0000256" key="10">
    <source>
        <dbReference type="ARBA" id="ARBA00023098"/>
    </source>
</evidence>
<evidence type="ECO:0000313" key="15">
    <source>
        <dbReference type="Proteomes" id="UP000472275"/>
    </source>
</evidence>
<dbReference type="GO" id="GO:0006629">
    <property type="term" value="P:lipid metabolic process"/>
    <property type="evidence" value="ECO:0007669"/>
    <property type="project" value="UniProtKB-KW"/>
</dbReference>
<keyword evidence="8" id="KW-1133">Transmembrane helix</keyword>
<keyword evidence="11" id="KW-0472">Membrane</keyword>
<evidence type="ECO:0000256" key="9">
    <source>
        <dbReference type="ARBA" id="ARBA00023034"/>
    </source>
</evidence>
<dbReference type="Proteomes" id="UP000472275">
    <property type="component" value="Chromosome 12"/>
</dbReference>
<protein>
    <recommendedName>
        <fullName evidence="13">Hexosyltransferase</fullName>
        <ecNumber evidence="13">2.4.1.-</ecNumber>
    </recommendedName>
</protein>
<dbReference type="PANTHER" id="PTHR11214">
    <property type="entry name" value="BETA-1,3-N-ACETYLGLUCOSAMINYLTRANSFERASE"/>
    <property type="match status" value="1"/>
</dbReference>
<organism evidence="14 15">
    <name type="scientific">Aquila chrysaetos chrysaetos</name>
    <dbReference type="NCBI Taxonomy" id="223781"/>
    <lineage>
        <taxon>Eukaryota</taxon>
        <taxon>Metazoa</taxon>
        <taxon>Chordata</taxon>
        <taxon>Craniata</taxon>
        <taxon>Vertebrata</taxon>
        <taxon>Euteleostomi</taxon>
        <taxon>Archelosauria</taxon>
        <taxon>Archosauria</taxon>
        <taxon>Dinosauria</taxon>
        <taxon>Saurischia</taxon>
        <taxon>Theropoda</taxon>
        <taxon>Coelurosauria</taxon>
        <taxon>Aves</taxon>
        <taxon>Neognathae</taxon>
        <taxon>Neoaves</taxon>
        <taxon>Telluraves</taxon>
        <taxon>Accipitrimorphae</taxon>
        <taxon>Accipitriformes</taxon>
        <taxon>Accipitridae</taxon>
        <taxon>Accipitrinae</taxon>
        <taxon>Aquila</taxon>
    </lineage>
</organism>